<name>A0A348ALC2_9FIRM</name>
<keyword evidence="2" id="KW-1185">Reference proteome</keyword>
<accession>A0A348ALC2</accession>
<dbReference type="RefSeq" id="WP_126308837.1">
    <property type="nucleotide sequence ID" value="NZ_AP018449.1"/>
</dbReference>
<proteinExistence type="predicted"/>
<organism evidence="1 2">
    <name type="scientific">Methylomusa anaerophila</name>
    <dbReference type="NCBI Taxonomy" id="1930071"/>
    <lineage>
        <taxon>Bacteria</taxon>
        <taxon>Bacillati</taxon>
        <taxon>Bacillota</taxon>
        <taxon>Negativicutes</taxon>
        <taxon>Selenomonadales</taxon>
        <taxon>Sporomusaceae</taxon>
        <taxon>Methylomusa</taxon>
    </lineage>
</organism>
<sequence length="100" mass="10901">MNAIIYSAILENQVLKFDYEGGVHTVEPFCYGVSSVGEPVLQAYQIAGGNNPNDAIGWRLFKVSGMTNIATIDKKFNPRKDGYSSNPAISKIFCAVPVNE</sequence>
<dbReference type="KEGG" id="mana:MAMMFC1_02555"/>
<evidence type="ECO:0000313" key="2">
    <source>
        <dbReference type="Proteomes" id="UP000276437"/>
    </source>
</evidence>
<dbReference type="AlphaFoldDB" id="A0A348ALC2"/>
<dbReference type="OrthoDB" id="1493123at2"/>
<evidence type="ECO:0000313" key="1">
    <source>
        <dbReference type="EMBL" id="BBB91870.1"/>
    </source>
</evidence>
<reference evidence="1 2" key="1">
    <citation type="journal article" date="2018" name="Int. J. Syst. Evol. Microbiol.">
        <title>Methylomusa anaerophila gen. nov., sp. nov., an anaerobic methanol-utilizing bacterium isolated from a microbial fuel cell.</title>
        <authorList>
            <person name="Amano N."/>
            <person name="Yamamuro A."/>
            <person name="Miyahara M."/>
            <person name="Kouzuma A."/>
            <person name="Abe T."/>
            <person name="Watanabe K."/>
        </authorList>
    </citation>
    <scope>NUCLEOTIDE SEQUENCE [LARGE SCALE GENOMIC DNA]</scope>
    <source>
        <strain evidence="1 2">MMFC1</strain>
    </source>
</reference>
<dbReference type="EMBL" id="AP018449">
    <property type="protein sequence ID" value="BBB91870.1"/>
    <property type="molecule type" value="Genomic_DNA"/>
</dbReference>
<protein>
    <recommendedName>
        <fullName evidence="3">WYL domain-containing protein</fullName>
    </recommendedName>
</protein>
<dbReference type="Proteomes" id="UP000276437">
    <property type="component" value="Chromosome"/>
</dbReference>
<evidence type="ECO:0008006" key="3">
    <source>
        <dbReference type="Google" id="ProtNLM"/>
    </source>
</evidence>
<gene>
    <name evidence="1" type="ORF">MAMMFC1_02555</name>
</gene>